<accession>A0AA36IQF3</accession>
<feature type="transmembrane region" description="Helical" evidence="10">
    <location>
        <begin position="450"/>
        <end position="469"/>
    </location>
</feature>
<keyword evidence="5 10" id="KW-0812">Transmembrane</keyword>
<feature type="transmembrane region" description="Helical" evidence="10">
    <location>
        <begin position="352"/>
        <end position="374"/>
    </location>
</feature>
<evidence type="ECO:0000256" key="3">
    <source>
        <dbReference type="ARBA" id="ARBA00022475"/>
    </source>
</evidence>
<dbReference type="Proteomes" id="UP001178507">
    <property type="component" value="Unassembled WGS sequence"/>
</dbReference>
<dbReference type="Pfam" id="PF16327">
    <property type="entry name" value="CcmF_C"/>
    <property type="match status" value="1"/>
</dbReference>
<dbReference type="Pfam" id="PF01578">
    <property type="entry name" value="Cytochrom_C_asm"/>
    <property type="match status" value="1"/>
</dbReference>
<dbReference type="InterPro" id="IPR003567">
    <property type="entry name" value="Cyt_c_biogenesis"/>
</dbReference>
<keyword evidence="8 10" id="KW-0472">Membrane</keyword>
<dbReference type="InterPro" id="IPR032523">
    <property type="entry name" value="CcmF_C"/>
</dbReference>
<feature type="transmembrane region" description="Helical" evidence="10">
    <location>
        <begin position="124"/>
        <end position="142"/>
    </location>
</feature>
<keyword evidence="7 10" id="KW-1133">Transmembrane helix</keyword>
<keyword evidence="14" id="KW-1185">Reference proteome</keyword>
<feature type="transmembrane region" description="Helical" evidence="10">
    <location>
        <begin position="425"/>
        <end position="444"/>
    </location>
</feature>
<dbReference type="NCBIfam" id="TIGR00353">
    <property type="entry name" value="nrfE"/>
    <property type="match status" value="1"/>
</dbReference>
<dbReference type="InterPro" id="IPR003568">
    <property type="entry name" value="Cyt_c_biogenesis_CcmF"/>
</dbReference>
<proteinExistence type="inferred from homology"/>
<dbReference type="GO" id="GO:0005886">
    <property type="term" value="C:plasma membrane"/>
    <property type="evidence" value="ECO:0007669"/>
    <property type="project" value="UniProtKB-SubCell"/>
</dbReference>
<protein>
    <recommendedName>
        <fullName evidence="15">Heme lyase CcmF/NrfE family subunit</fullName>
    </recommendedName>
</protein>
<feature type="transmembrane region" description="Helical" evidence="10">
    <location>
        <begin position="394"/>
        <end position="413"/>
    </location>
</feature>
<evidence type="ECO:0008006" key="15">
    <source>
        <dbReference type="Google" id="ProtNLM"/>
    </source>
</evidence>
<feature type="transmembrane region" description="Helical" evidence="10">
    <location>
        <begin position="273"/>
        <end position="292"/>
    </location>
</feature>
<sequence>MIVELGHYALVLGLALSLAQMIVPMIGLRTNNARMLAVAPSLTVATFLVVAVSFAALTWAYVTSDFSVRNVWANSFSDKPLLFKITGVWGNHEGSMLLWILTLALFGALVAFFGGNLPSRLKAAVLSVQGSVTVAFALFILLTSNPFERLSPPPLEGRDLNPILQDIGLAIHPPLLYLGYVGFSICFSFAVAALIEGRIDAAWARWVRPWTLVSWVFLTAGISMGSYWAYYELGWGGWWFWDPVENASFMPWLIGTALLHSALVMEKREAMKVWTILLAILAFSFSLLGTFLVRSGVLTSVHSFATDPQRGLFILMILVFFIGGSLILFALRAGTLRNGGMFHPVSREGALVLNNLFLTTATATVLVGTLYPLLVEAVSGEKISVGAPYFNYTFIPLMIPLLMAVPFGPLLAWKRGNLAAAAERLWLTAAISLVAALAIAWLIYDAPVLSAFAYALAFWLIVGPFADVWQKAGFVKNGWSTGWARLKGLPRASWGTALAHAGLGITTLGIVGVTTLEDETVLRMTPGETTSFAGYDVEFNSLTPGKGPNFTYDKGIFTISRDGRVIGTVEPEKRVYVASRMPTTEAGIQTVGLFSQYYLALGDAVEGSEDIVVRIWWKPWVTLIWYGTVVMVAAGLISLSDRRLRIGAPVAARRRRQEALAAARAEPAE</sequence>
<dbReference type="GO" id="GO:0015232">
    <property type="term" value="F:heme transmembrane transporter activity"/>
    <property type="evidence" value="ECO:0007669"/>
    <property type="project" value="InterPro"/>
</dbReference>
<gene>
    <name evidence="13" type="ORF">EVOR1521_LOCUS16902</name>
</gene>
<evidence type="ECO:0000256" key="7">
    <source>
        <dbReference type="ARBA" id="ARBA00022989"/>
    </source>
</evidence>
<evidence type="ECO:0000259" key="11">
    <source>
        <dbReference type="Pfam" id="PF01578"/>
    </source>
</evidence>
<comment type="caution">
    <text evidence="13">The sequence shown here is derived from an EMBL/GenBank/DDBJ whole genome shotgun (WGS) entry which is preliminary data.</text>
</comment>
<dbReference type="PANTHER" id="PTHR43653">
    <property type="entry name" value="CYTOCHROME C ASSEMBLY PROTEIN-RELATED"/>
    <property type="match status" value="1"/>
</dbReference>
<feature type="transmembrane region" description="Helical" evidence="10">
    <location>
        <begin position="312"/>
        <end position="331"/>
    </location>
</feature>
<evidence type="ECO:0000313" key="14">
    <source>
        <dbReference type="Proteomes" id="UP001178507"/>
    </source>
</evidence>
<dbReference type="EMBL" id="CAUJNA010002223">
    <property type="protein sequence ID" value="CAJ1391638.1"/>
    <property type="molecule type" value="Genomic_DNA"/>
</dbReference>
<comment type="similarity">
    <text evidence="2">Belongs to the CcmF/CycK/Ccl1/NrfE/CcsA family.</text>
</comment>
<evidence type="ECO:0000313" key="13">
    <source>
        <dbReference type="EMBL" id="CAJ1391638.1"/>
    </source>
</evidence>
<feature type="transmembrane region" description="Helical" evidence="10">
    <location>
        <begin position="35"/>
        <end position="62"/>
    </location>
</feature>
<feature type="transmembrane region" description="Helical" evidence="10">
    <location>
        <begin position="96"/>
        <end position="117"/>
    </location>
</feature>
<keyword evidence="6" id="KW-0201">Cytochrome c-type biogenesis</keyword>
<dbReference type="PANTHER" id="PTHR43653:SF1">
    <property type="entry name" value="CYTOCHROME C-TYPE BIOGENESIS PROTEIN CCMF"/>
    <property type="match status" value="1"/>
</dbReference>
<dbReference type="NCBIfam" id="NF007691">
    <property type="entry name" value="PRK10369.1"/>
    <property type="match status" value="1"/>
</dbReference>
<feature type="transmembrane region" description="Helical" evidence="10">
    <location>
        <begin position="175"/>
        <end position="195"/>
    </location>
</feature>
<feature type="transmembrane region" description="Helical" evidence="10">
    <location>
        <begin position="6"/>
        <end position="28"/>
    </location>
</feature>
<evidence type="ECO:0000256" key="10">
    <source>
        <dbReference type="SAM" id="Phobius"/>
    </source>
</evidence>
<evidence type="ECO:0000256" key="6">
    <source>
        <dbReference type="ARBA" id="ARBA00022748"/>
    </source>
</evidence>
<keyword evidence="4" id="KW-0997">Cell inner membrane</keyword>
<dbReference type="PRINTS" id="PR01410">
    <property type="entry name" value="CCBIOGENESIS"/>
</dbReference>
<evidence type="ECO:0000256" key="5">
    <source>
        <dbReference type="ARBA" id="ARBA00022692"/>
    </source>
</evidence>
<comment type="subcellular location">
    <subcellularLocation>
        <location evidence="1">Cell inner membrane</location>
        <topology evidence="1">Multi-pass membrane protein</topology>
    </subcellularLocation>
</comment>
<evidence type="ECO:0000256" key="1">
    <source>
        <dbReference type="ARBA" id="ARBA00004429"/>
    </source>
</evidence>
<feature type="domain" description="Cytochrome c-type biogenesis protein CcmF C-terminal" evidence="12">
    <location>
        <begin position="315"/>
        <end position="642"/>
    </location>
</feature>
<feature type="transmembrane region" description="Helical" evidence="10">
    <location>
        <begin position="620"/>
        <end position="639"/>
    </location>
</feature>
<feature type="transmembrane region" description="Helical" evidence="10">
    <location>
        <begin position="207"/>
        <end position="229"/>
    </location>
</feature>
<comment type="function">
    <text evidence="9">Required for the biogenesis of c-type cytochromes. Possible subunit of a heme lyase.</text>
</comment>
<reference evidence="13" key="1">
    <citation type="submission" date="2023-08" db="EMBL/GenBank/DDBJ databases">
        <authorList>
            <person name="Chen Y."/>
            <person name="Shah S."/>
            <person name="Dougan E. K."/>
            <person name="Thang M."/>
            <person name="Chan C."/>
        </authorList>
    </citation>
    <scope>NUCLEOTIDE SEQUENCE</scope>
</reference>
<feature type="transmembrane region" description="Helical" evidence="10">
    <location>
        <begin position="494"/>
        <end position="516"/>
    </location>
</feature>
<evidence type="ECO:0000256" key="2">
    <source>
        <dbReference type="ARBA" id="ARBA00009186"/>
    </source>
</evidence>
<name>A0AA36IQF3_9DINO</name>
<dbReference type="GO" id="GO:0017004">
    <property type="term" value="P:cytochrome complex assembly"/>
    <property type="evidence" value="ECO:0007669"/>
    <property type="project" value="UniProtKB-KW"/>
</dbReference>
<evidence type="ECO:0000256" key="8">
    <source>
        <dbReference type="ARBA" id="ARBA00023136"/>
    </source>
</evidence>
<dbReference type="InterPro" id="IPR002541">
    <property type="entry name" value="Cyt_c_assembly"/>
</dbReference>
<dbReference type="PRINTS" id="PR01411">
    <property type="entry name" value="CCMFBIOGNSIS"/>
</dbReference>
<keyword evidence="3" id="KW-1003">Cell membrane</keyword>
<dbReference type="AlphaFoldDB" id="A0AA36IQF3"/>
<feature type="domain" description="Cytochrome c assembly protein" evidence="11">
    <location>
        <begin position="89"/>
        <end position="295"/>
    </location>
</feature>
<feature type="transmembrane region" description="Helical" evidence="10">
    <location>
        <begin position="249"/>
        <end position="266"/>
    </location>
</feature>
<evidence type="ECO:0000256" key="4">
    <source>
        <dbReference type="ARBA" id="ARBA00022519"/>
    </source>
</evidence>
<dbReference type="GO" id="GO:0020037">
    <property type="term" value="F:heme binding"/>
    <property type="evidence" value="ECO:0007669"/>
    <property type="project" value="InterPro"/>
</dbReference>
<organism evidence="13 14">
    <name type="scientific">Effrenium voratum</name>
    <dbReference type="NCBI Taxonomy" id="2562239"/>
    <lineage>
        <taxon>Eukaryota</taxon>
        <taxon>Sar</taxon>
        <taxon>Alveolata</taxon>
        <taxon>Dinophyceae</taxon>
        <taxon>Suessiales</taxon>
        <taxon>Symbiodiniaceae</taxon>
        <taxon>Effrenium</taxon>
    </lineage>
</organism>
<evidence type="ECO:0000256" key="9">
    <source>
        <dbReference type="ARBA" id="ARBA00037230"/>
    </source>
</evidence>
<evidence type="ECO:0000259" key="12">
    <source>
        <dbReference type="Pfam" id="PF16327"/>
    </source>
</evidence>